<dbReference type="STRING" id="686832.A0A0C3CHQ5"/>
<dbReference type="EMBL" id="KN831769">
    <property type="protein sequence ID" value="KIM48270.1"/>
    <property type="molecule type" value="Genomic_DNA"/>
</dbReference>
<name>A0A0C3CHQ5_HEBCY</name>
<dbReference type="OrthoDB" id="2591431at2759"/>
<dbReference type="HOGENOM" id="CLU_206869_0_0_1"/>
<evidence type="ECO:0000313" key="2">
    <source>
        <dbReference type="Proteomes" id="UP000053424"/>
    </source>
</evidence>
<proteinExistence type="predicted"/>
<gene>
    <name evidence="1" type="ORF">M413DRAFT_63195</name>
</gene>
<protein>
    <submittedName>
        <fullName evidence="1">Uncharacterized protein</fullName>
    </submittedName>
</protein>
<reference evidence="1 2" key="1">
    <citation type="submission" date="2014-04" db="EMBL/GenBank/DDBJ databases">
        <authorList>
            <consortium name="DOE Joint Genome Institute"/>
            <person name="Kuo A."/>
            <person name="Gay G."/>
            <person name="Dore J."/>
            <person name="Kohler A."/>
            <person name="Nagy L.G."/>
            <person name="Floudas D."/>
            <person name="Copeland A."/>
            <person name="Barry K.W."/>
            <person name="Cichocki N."/>
            <person name="Veneault-Fourrey C."/>
            <person name="LaButti K."/>
            <person name="Lindquist E.A."/>
            <person name="Lipzen A."/>
            <person name="Lundell T."/>
            <person name="Morin E."/>
            <person name="Murat C."/>
            <person name="Sun H."/>
            <person name="Tunlid A."/>
            <person name="Henrissat B."/>
            <person name="Grigoriev I.V."/>
            <person name="Hibbett D.S."/>
            <person name="Martin F."/>
            <person name="Nordberg H.P."/>
            <person name="Cantor M.N."/>
            <person name="Hua S.X."/>
        </authorList>
    </citation>
    <scope>NUCLEOTIDE SEQUENCE [LARGE SCALE GENOMIC DNA]</scope>
    <source>
        <strain evidence="2">h7</strain>
    </source>
</reference>
<dbReference type="AlphaFoldDB" id="A0A0C3CHQ5"/>
<organism evidence="1 2">
    <name type="scientific">Hebeloma cylindrosporum</name>
    <dbReference type="NCBI Taxonomy" id="76867"/>
    <lineage>
        <taxon>Eukaryota</taxon>
        <taxon>Fungi</taxon>
        <taxon>Dikarya</taxon>
        <taxon>Basidiomycota</taxon>
        <taxon>Agaricomycotina</taxon>
        <taxon>Agaricomycetes</taxon>
        <taxon>Agaricomycetidae</taxon>
        <taxon>Agaricales</taxon>
        <taxon>Agaricineae</taxon>
        <taxon>Hymenogastraceae</taxon>
        <taxon>Hebeloma</taxon>
    </lineage>
</organism>
<reference evidence="2" key="2">
    <citation type="submission" date="2015-01" db="EMBL/GenBank/DDBJ databases">
        <title>Evolutionary Origins and Diversification of the Mycorrhizal Mutualists.</title>
        <authorList>
            <consortium name="DOE Joint Genome Institute"/>
            <consortium name="Mycorrhizal Genomics Consortium"/>
            <person name="Kohler A."/>
            <person name="Kuo A."/>
            <person name="Nagy L.G."/>
            <person name="Floudas D."/>
            <person name="Copeland A."/>
            <person name="Barry K.W."/>
            <person name="Cichocki N."/>
            <person name="Veneault-Fourrey C."/>
            <person name="LaButti K."/>
            <person name="Lindquist E.A."/>
            <person name="Lipzen A."/>
            <person name="Lundell T."/>
            <person name="Morin E."/>
            <person name="Murat C."/>
            <person name="Riley R."/>
            <person name="Ohm R."/>
            <person name="Sun H."/>
            <person name="Tunlid A."/>
            <person name="Henrissat B."/>
            <person name="Grigoriev I.V."/>
            <person name="Hibbett D.S."/>
            <person name="Martin F."/>
        </authorList>
    </citation>
    <scope>NUCLEOTIDE SEQUENCE [LARGE SCALE GENOMIC DNA]</scope>
    <source>
        <strain evidence="2">h7</strain>
    </source>
</reference>
<accession>A0A0C3CHQ5</accession>
<sequence length="76" mass="8165">MSDALGITSGGISALLTVGDSIGGNSCNTTSPAADFYFSLDTDLEECKPYPFSQYPNAVQPITIFVSFQWTFLLEC</sequence>
<evidence type="ECO:0000313" key="1">
    <source>
        <dbReference type="EMBL" id="KIM48270.1"/>
    </source>
</evidence>
<keyword evidence="2" id="KW-1185">Reference proteome</keyword>
<dbReference type="Proteomes" id="UP000053424">
    <property type="component" value="Unassembled WGS sequence"/>
</dbReference>